<feature type="active site" description="Proton acceptor" evidence="10">
    <location>
        <position position="316"/>
    </location>
</feature>
<dbReference type="AlphaFoldDB" id="W9GU45"/>
<evidence type="ECO:0000313" key="11">
    <source>
        <dbReference type="EMBL" id="EWY37425.1"/>
    </source>
</evidence>
<evidence type="ECO:0000256" key="6">
    <source>
        <dbReference type="ARBA" id="ARBA00022676"/>
    </source>
</evidence>
<comment type="function">
    <text evidence="10">Catalyzes the synthesis of alpha-ribazole-5'-phosphate from nicotinate mononucleotide (NAMN) and 5,6-dimethylbenzimidazole (DMB).</text>
</comment>
<dbReference type="Proteomes" id="UP000019486">
    <property type="component" value="Unassembled WGS sequence"/>
</dbReference>
<proteinExistence type="inferred from homology"/>
<dbReference type="InterPro" id="IPR036087">
    <property type="entry name" value="Nict_dMeBzImd_PRibTrfase_sf"/>
</dbReference>
<evidence type="ECO:0000256" key="7">
    <source>
        <dbReference type="ARBA" id="ARBA00022679"/>
    </source>
</evidence>
<dbReference type="EMBL" id="AVFL01000026">
    <property type="protein sequence ID" value="EWY37425.1"/>
    <property type="molecule type" value="Genomic_DNA"/>
</dbReference>
<dbReference type="STRING" id="1385369.N825_17600"/>
<gene>
    <name evidence="10" type="primary">cobT</name>
    <name evidence="11" type="ORF">N825_17600</name>
</gene>
<name>W9GU45_9PROT</name>
<dbReference type="Pfam" id="PF02277">
    <property type="entry name" value="DBI_PRT"/>
    <property type="match status" value="1"/>
</dbReference>
<evidence type="ECO:0000256" key="5">
    <source>
        <dbReference type="ARBA" id="ARBA00022573"/>
    </source>
</evidence>
<keyword evidence="12" id="KW-1185">Reference proteome</keyword>
<dbReference type="Gene3D" id="3.40.50.10210">
    <property type="match status" value="1"/>
</dbReference>
<dbReference type="GO" id="GO:0009236">
    <property type="term" value="P:cobalamin biosynthetic process"/>
    <property type="evidence" value="ECO:0007669"/>
    <property type="project" value="UniProtKB-UniRule"/>
</dbReference>
<dbReference type="RefSeq" id="WP_037458839.1">
    <property type="nucleotide sequence ID" value="NZ_AVFL01000026.1"/>
</dbReference>
<dbReference type="PANTHER" id="PTHR43463:SF1">
    <property type="entry name" value="NICOTINATE-NUCLEOTIDE--DIMETHYLBENZIMIDAZOLE PHOSPHORIBOSYLTRANSFERASE"/>
    <property type="match status" value="1"/>
</dbReference>
<evidence type="ECO:0000256" key="2">
    <source>
        <dbReference type="ARBA" id="ARBA00007110"/>
    </source>
</evidence>
<dbReference type="InterPro" id="IPR003200">
    <property type="entry name" value="Nict_dMeBzImd_PRibTrfase"/>
</dbReference>
<dbReference type="PATRIC" id="fig|1385369.3.peg.5495"/>
<keyword evidence="5 10" id="KW-0169">Cobalamin biosynthesis</keyword>
<dbReference type="SUPFAM" id="SSF52733">
    <property type="entry name" value="Nicotinate mononucleotide:5,6-dimethylbenzimidazole phosphoribosyltransferase (CobT)"/>
    <property type="match status" value="1"/>
</dbReference>
<keyword evidence="6 10" id="KW-0328">Glycosyltransferase</keyword>
<dbReference type="InterPro" id="IPR023195">
    <property type="entry name" value="Nict_dMeBzImd_PRibTrfase_N"/>
</dbReference>
<dbReference type="HAMAP" id="MF_00230">
    <property type="entry name" value="CobT"/>
    <property type="match status" value="1"/>
</dbReference>
<evidence type="ECO:0000256" key="1">
    <source>
        <dbReference type="ARBA" id="ARBA00005049"/>
    </source>
</evidence>
<evidence type="ECO:0000256" key="10">
    <source>
        <dbReference type="HAMAP-Rule" id="MF_00230"/>
    </source>
</evidence>
<dbReference type="NCBIfam" id="TIGR03160">
    <property type="entry name" value="cobT_DBIPRT"/>
    <property type="match status" value="1"/>
</dbReference>
<comment type="catalytic activity">
    <reaction evidence="9 10">
        <text>5,6-dimethylbenzimidazole + nicotinate beta-D-ribonucleotide = alpha-ribazole 5'-phosphate + nicotinate + H(+)</text>
        <dbReference type="Rhea" id="RHEA:11196"/>
        <dbReference type="ChEBI" id="CHEBI:15378"/>
        <dbReference type="ChEBI" id="CHEBI:15890"/>
        <dbReference type="ChEBI" id="CHEBI:32544"/>
        <dbReference type="ChEBI" id="CHEBI:57502"/>
        <dbReference type="ChEBI" id="CHEBI:57918"/>
        <dbReference type="EC" id="2.4.2.21"/>
    </reaction>
</comment>
<dbReference type="OrthoDB" id="9781491at2"/>
<sequence>MSSPPSTQQPAQQPGVTFDEIRALMRDLPGPDLESGTAAVARQNQLTKPRGSLGRLEELAQWMATWQGKHPPELRRPRVSVFAGNHGIAARGVSAYPSEVTAQMVQNFIDGGGAVNQLAEAADADLRVYELDLDHPTRDFTTGPAMSEEGCARSMAYGMMAVEQGLHLICLGEMGIANTTSAAALCAALFGGDPADWVGPGTGVDASGIAIKVETVAAGLAANPTASTDPLEALRCLGGYELAAIAGAIAAARMARTPVVLDGYACTAAAAVLWRMDSRALDHCVIAHRSAEPGHARLIEKLGMRPLFDFGMRLGEGSGAALAIPILKAAVECHTGMATFDEAGVSGQAASPTPGQLH</sequence>
<evidence type="ECO:0000256" key="8">
    <source>
        <dbReference type="ARBA" id="ARBA00030686"/>
    </source>
</evidence>
<accession>W9GU45</accession>
<evidence type="ECO:0000256" key="3">
    <source>
        <dbReference type="ARBA" id="ARBA00011991"/>
    </source>
</evidence>
<organism evidence="11 12">
    <name type="scientific">Skermanella stibiiresistens SB22</name>
    <dbReference type="NCBI Taxonomy" id="1385369"/>
    <lineage>
        <taxon>Bacteria</taxon>
        <taxon>Pseudomonadati</taxon>
        <taxon>Pseudomonadota</taxon>
        <taxon>Alphaproteobacteria</taxon>
        <taxon>Rhodospirillales</taxon>
        <taxon>Azospirillaceae</taxon>
        <taxon>Skermanella</taxon>
    </lineage>
</organism>
<comment type="pathway">
    <text evidence="1 10">Nucleoside biosynthesis; alpha-ribazole biosynthesis; alpha-ribazole from 5,6-dimethylbenzimidazole: step 1/2.</text>
</comment>
<comment type="similarity">
    <text evidence="2 10">Belongs to the CobT family.</text>
</comment>
<evidence type="ECO:0000256" key="4">
    <source>
        <dbReference type="ARBA" id="ARBA00015486"/>
    </source>
</evidence>
<dbReference type="GO" id="GO:0008939">
    <property type="term" value="F:nicotinate-nucleotide-dimethylbenzimidazole phosphoribosyltransferase activity"/>
    <property type="evidence" value="ECO:0007669"/>
    <property type="project" value="UniProtKB-UniRule"/>
</dbReference>
<evidence type="ECO:0000313" key="12">
    <source>
        <dbReference type="Proteomes" id="UP000019486"/>
    </source>
</evidence>
<dbReference type="CDD" id="cd02439">
    <property type="entry name" value="DMB-PRT_CobT"/>
    <property type="match status" value="1"/>
</dbReference>
<evidence type="ECO:0000256" key="9">
    <source>
        <dbReference type="ARBA" id="ARBA00047340"/>
    </source>
</evidence>
<dbReference type="UniPathway" id="UPA00061">
    <property type="reaction ID" value="UER00516"/>
</dbReference>
<protein>
    <recommendedName>
        <fullName evidence="4 10">Nicotinate-nucleotide--dimethylbenzimidazole phosphoribosyltransferase</fullName>
        <shortName evidence="10">NN:DBI PRT</shortName>
        <ecNumber evidence="3 10">2.4.2.21</ecNumber>
    </recommendedName>
    <alternativeName>
        <fullName evidence="8 10">N(1)-alpha-phosphoribosyltransferase</fullName>
    </alternativeName>
</protein>
<dbReference type="EC" id="2.4.2.21" evidence="3 10"/>
<dbReference type="InterPro" id="IPR017846">
    <property type="entry name" value="Nict_dMeBzImd_PRibTrfase_bact"/>
</dbReference>
<dbReference type="PANTHER" id="PTHR43463">
    <property type="entry name" value="NICOTINATE-NUCLEOTIDE--DIMETHYLBENZIMIDAZOLE PHOSPHORIBOSYLTRANSFERASE"/>
    <property type="match status" value="1"/>
</dbReference>
<comment type="caution">
    <text evidence="11">The sequence shown here is derived from an EMBL/GenBank/DDBJ whole genome shotgun (WGS) entry which is preliminary data.</text>
</comment>
<reference evidence="11 12" key="1">
    <citation type="submission" date="2013-08" db="EMBL/GenBank/DDBJ databases">
        <title>The genome sequence of Skermanella stibiiresistens.</title>
        <authorList>
            <person name="Zhu W."/>
            <person name="Wang G."/>
        </authorList>
    </citation>
    <scope>NUCLEOTIDE SEQUENCE [LARGE SCALE GENOMIC DNA]</scope>
    <source>
        <strain evidence="11 12">SB22</strain>
    </source>
</reference>
<dbReference type="Gene3D" id="1.10.1610.10">
    <property type="match status" value="1"/>
</dbReference>
<dbReference type="NCBIfam" id="NF000996">
    <property type="entry name" value="PRK00105.1"/>
    <property type="match status" value="1"/>
</dbReference>
<keyword evidence="7 10" id="KW-0808">Transferase</keyword>